<gene>
    <name evidence="1" type="ORF">Terrestrivirus3_22</name>
</gene>
<dbReference type="EMBL" id="MK071981">
    <property type="protein sequence ID" value="AYV75753.1"/>
    <property type="molecule type" value="Genomic_DNA"/>
</dbReference>
<reference evidence="1" key="1">
    <citation type="submission" date="2018-10" db="EMBL/GenBank/DDBJ databases">
        <title>Hidden diversity of soil giant viruses.</title>
        <authorList>
            <person name="Schulz F."/>
            <person name="Alteio L."/>
            <person name="Goudeau D."/>
            <person name="Ryan E.M."/>
            <person name="Malmstrom R.R."/>
            <person name="Blanchard J."/>
            <person name="Woyke T."/>
        </authorList>
    </citation>
    <scope>NUCLEOTIDE SEQUENCE</scope>
    <source>
        <strain evidence="1">TEV1</strain>
    </source>
</reference>
<organism evidence="1">
    <name type="scientific">Terrestrivirus sp</name>
    <dbReference type="NCBI Taxonomy" id="2487775"/>
    <lineage>
        <taxon>Viruses</taxon>
        <taxon>Varidnaviria</taxon>
        <taxon>Bamfordvirae</taxon>
        <taxon>Nucleocytoviricota</taxon>
        <taxon>Megaviricetes</taxon>
        <taxon>Imitervirales</taxon>
        <taxon>Mimiviridae</taxon>
        <taxon>Klosneuvirinae</taxon>
    </lineage>
</organism>
<sequence>MNKEKPTKFLVTITPSVSVNEILDLPYYGKNYDLETSIDPIWFKQIKVIDDHNLNCTYFSLDFTVKDTVVEVHDCFLPDLLWVLEDLGNKTNRQFSVNTPELTFWYGNDEEHFCSCRVINNNFIINDSNPNAETLQSILSKLNNDILCIDSSLNAEIKIEPNTRSPQESVKWNKDDSLDIKKQNAHKIAVLRGGVIGLLADGDLYIASKLDDPVETYNKIIEDIINEMDMDHTMDIVTEENIKPVEQVTKNILEPPERKYKKIKLDYDDFTRC</sequence>
<name>A0A3G4ZQ66_9VIRU</name>
<evidence type="ECO:0000313" key="1">
    <source>
        <dbReference type="EMBL" id="AYV75753.1"/>
    </source>
</evidence>
<protein>
    <submittedName>
        <fullName evidence="1">Uncharacterized protein</fullName>
    </submittedName>
</protein>
<accession>A0A3G4ZQ66</accession>
<proteinExistence type="predicted"/>